<evidence type="ECO:0000256" key="6">
    <source>
        <dbReference type="ARBA" id="ARBA00022989"/>
    </source>
</evidence>
<feature type="transmembrane region" description="Helical" evidence="8">
    <location>
        <begin position="12"/>
        <end position="39"/>
    </location>
</feature>
<evidence type="ECO:0000256" key="4">
    <source>
        <dbReference type="ARBA" id="ARBA00022692"/>
    </source>
</evidence>
<feature type="transmembrane region" description="Helical" evidence="8">
    <location>
        <begin position="51"/>
        <end position="67"/>
    </location>
</feature>
<proteinExistence type="inferred from homology"/>
<organism evidence="9 10">
    <name type="scientific">Candidatus Prevotella avicola</name>
    <dbReference type="NCBI Taxonomy" id="2838738"/>
    <lineage>
        <taxon>Bacteria</taxon>
        <taxon>Pseudomonadati</taxon>
        <taxon>Bacteroidota</taxon>
        <taxon>Bacteroidia</taxon>
        <taxon>Bacteroidales</taxon>
        <taxon>Prevotellaceae</taxon>
        <taxon>Prevotella</taxon>
    </lineage>
</organism>
<dbReference type="EMBL" id="DXBE01000024">
    <property type="protein sequence ID" value="HIZ68802.1"/>
    <property type="molecule type" value="Genomic_DNA"/>
</dbReference>
<comment type="subcellular location">
    <subcellularLocation>
        <location evidence="1">Cell membrane</location>
        <topology evidence="1">Multi-pass membrane protein</topology>
    </subcellularLocation>
</comment>
<evidence type="ECO:0000313" key="10">
    <source>
        <dbReference type="Proteomes" id="UP000824055"/>
    </source>
</evidence>
<feature type="transmembrane region" description="Helical" evidence="8">
    <location>
        <begin position="73"/>
        <end position="92"/>
    </location>
</feature>
<dbReference type="InterPro" id="IPR007227">
    <property type="entry name" value="Cell_shape_determining_MreD"/>
</dbReference>
<dbReference type="AlphaFoldDB" id="A0A9D2FY52"/>
<evidence type="ECO:0000256" key="2">
    <source>
        <dbReference type="ARBA" id="ARBA00007776"/>
    </source>
</evidence>
<comment type="similarity">
    <text evidence="2">Belongs to the MreD family.</text>
</comment>
<name>A0A9D2FY52_9BACT</name>
<keyword evidence="4 8" id="KW-0812">Transmembrane</keyword>
<dbReference type="GO" id="GO:0008360">
    <property type="term" value="P:regulation of cell shape"/>
    <property type="evidence" value="ECO:0007669"/>
    <property type="project" value="UniProtKB-KW"/>
</dbReference>
<keyword evidence="7 8" id="KW-0472">Membrane</keyword>
<sequence length="165" mass="19075">MKIEVFIRLTEFVILLLVQVLVFNHVHLFGCAIPLVYLYCALDFRRGYPKWAILLWCFAMGLAIDTFSNTQGVAAASMTFIGLLQPYVFKLFTPRDSAEDLAVSKRTIGFLKYSLYSLMLVFIYCTILFSLETFHFFNWEQWAMSISGSTLLTWIIIIALENIRN</sequence>
<dbReference type="Proteomes" id="UP000824055">
    <property type="component" value="Unassembled WGS sequence"/>
</dbReference>
<protein>
    <submittedName>
        <fullName evidence="9">Rod shape-determining protein MreD</fullName>
    </submittedName>
</protein>
<evidence type="ECO:0000313" key="9">
    <source>
        <dbReference type="EMBL" id="HIZ68802.1"/>
    </source>
</evidence>
<evidence type="ECO:0000256" key="5">
    <source>
        <dbReference type="ARBA" id="ARBA00022960"/>
    </source>
</evidence>
<reference evidence="9" key="1">
    <citation type="journal article" date="2021" name="PeerJ">
        <title>Extensive microbial diversity within the chicken gut microbiome revealed by metagenomics and culture.</title>
        <authorList>
            <person name="Gilroy R."/>
            <person name="Ravi A."/>
            <person name="Getino M."/>
            <person name="Pursley I."/>
            <person name="Horton D.L."/>
            <person name="Alikhan N.F."/>
            <person name="Baker D."/>
            <person name="Gharbi K."/>
            <person name="Hall N."/>
            <person name="Watson M."/>
            <person name="Adriaenssens E.M."/>
            <person name="Foster-Nyarko E."/>
            <person name="Jarju S."/>
            <person name="Secka A."/>
            <person name="Antonio M."/>
            <person name="Oren A."/>
            <person name="Chaudhuri R.R."/>
            <person name="La Ragione R."/>
            <person name="Hildebrand F."/>
            <person name="Pallen M.J."/>
        </authorList>
    </citation>
    <scope>NUCLEOTIDE SEQUENCE</scope>
    <source>
        <strain evidence="9">ChiHecec3B27-8219</strain>
    </source>
</reference>
<keyword evidence="5" id="KW-0133">Cell shape</keyword>
<gene>
    <name evidence="9" type="primary">mreD</name>
    <name evidence="9" type="ORF">H9966_02810</name>
</gene>
<accession>A0A9D2FY52</accession>
<evidence type="ECO:0000256" key="1">
    <source>
        <dbReference type="ARBA" id="ARBA00004651"/>
    </source>
</evidence>
<reference evidence="9" key="2">
    <citation type="submission" date="2021-04" db="EMBL/GenBank/DDBJ databases">
        <authorList>
            <person name="Gilroy R."/>
        </authorList>
    </citation>
    <scope>NUCLEOTIDE SEQUENCE</scope>
    <source>
        <strain evidence="9">ChiHecec3B27-8219</strain>
    </source>
</reference>
<comment type="caution">
    <text evidence="9">The sequence shown here is derived from an EMBL/GenBank/DDBJ whole genome shotgun (WGS) entry which is preliminary data.</text>
</comment>
<keyword evidence="6 8" id="KW-1133">Transmembrane helix</keyword>
<keyword evidence="3" id="KW-1003">Cell membrane</keyword>
<evidence type="ECO:0000256" key="3">
    <source>
        <dbReference type="ARBA" id="ARBA00022475"/>
    </source>
</evidence>
<evidence type="ECO:0000256" key="8">
    <source>
        <dbReference type="SAM" id="Phobius"/>
    </source>
</evidence>
<feature type="transmembrane region" description="Helical" evidence="8">
    <location>
        <begin position="142"/>
        <end position="160"/>
    </location>
</feature>
<dbReference type="GO" id="GO:0005886">
    <property type="term" value="C:plasma membrane"/>
    <property type="evidence" value="ECO:0007669"/>
    <property type="project" value="UniProtKB-SubCell"/>
</dbReference>
<evidence type="ECO:0000256" key="7">
    <source>
        <dbReference type="ARBA" id="ARBA00023136"/>
    </source>
</evidence>
<feature type="transmembrane region" description="Helical" evidence="8">
    <location>
        <begin position="113"/>
        <end position="136"/>
    </location>
</feature>
<dbReference type="NCBIfam" id="TIGR03426">
    <property type="entry name" value="shape_MreD"/>
    <property type="match status" value="1"/>
</dbReference>